<protein>
    <recommendedName>
        <fullName evidence="3">Gamma-glutamylcyclotransferase</fullName>
    </recommendedName>
</protein>
<dbReference type="Proteomes" id="UP000184520">
    <property type="component" value="Unassembled WGS sequence"/>
</dbReference>
<accession>A0A1M5HXH1</accession>
<dbReference type="OrthoDB" id="5567366at2"/>
<dbReference type="RefSeq" id="WP_073320623.1">
    <property type="nucleotide sequence ID" value="NZ_FQWD01000002.1"/>
</dbReference>
<evidence type="ECO:0008006" key="3">
    <source>
        <dbReference type="Google" id="ProtNLM"/>
    </source>
</evidence>
<evidence type="ECO:0000313" key="2">
    <source>
        <dbReference type="Proteomes" id="UP000184520"/>
    </source>
</evidence>
<gene>
    <name evidence="1" type="ORF">SAMN05216361_1667</name>
</gene>
<name>A0A1M5HXH1_9ALTE</name>
<proteinExistence type="predicted"/>
<dbReference type="EMBL" id="FQWD01000002">
    <property type="protein sequence ID" value="SHG20560.1"/>
    <property type="molecule type" value="Genomic_DNA"/>
</dbReference>
<dbReference type="STRING" id="634436.SAMN05216361_1667"/>
<sequence length="210" mass="23725">MTPAALKKWLKAVDEPHVIMGYGSLMNADSRHRHSNIPHHGIAVSVLGFERAWVTRSLPEKQTYVGAYQQADAWLNAQLVPSHLDPSIQQREQDYRFTRVSEAQLCLPYDAEVNETLASWLSERDLWICETLDIHPATNDFPVNQSYIDTCLAGCLELGGEAAAREFIHSTKAWNHPRVNDRSSPNYPRAARVSAAQHTIIDGLLREYGY</sequence>
<organism evidence="1 2">
    <name type="scientific">Marisediminitalea aggregata</name>
    <dbReference type="NCBI Taxonomy" id="634436"/>
    <lineage>
        <taxon>Bacteria</taxon>
        <taxon>Pseudomonadati</taxon>
        <taxon>Pseudomonadota</taxon>
        <taxon>Gammaproteobacteria</taxon>
        <taxon>Alteromonadales</taxon>
        <taxon>Alteromonadaceae</taxon>
        <taxon>Marisediminitalea</taxon>
    </lineage>
</organism>
<dbReference type="AlphaFoldDB" id="A0A1M5HXH1"/>
<reference evidence="2" key="1">
    <citation type="submission" date="2016-11" db="EMBL/GenBank/DDBJ databases">
        <authorList>
            <person name="Varghese N."/>
            <person name="Submissions S."/>
        </authorList>
    </citation>
    <scope>NUCLEOTIDE SEQUENCE [LARGE SCALE GENOMIC DNA]</scope>
    <source>
        <strain evidence="2">CGMCC 1.8995</strain>
    </source>
</reference>
<evidence type="ECO:0000313" key="1">
    <source>
        <dbReference type="EMBL" id="SHG20560.1"/>
    </source>
</evidence>
<keyword evidence="2" id="KW-1185">Reference proteome</keyword>